<reference evidence="1 2" key="1">
    <citation type="submission" date="2019-11" db="EMBL/GenBank/DDBJ databases">
        <title>Novel species isolated from a subtropical stream in China.</title>
        <authorList>
            <person name="Lu H."/>
        </authorList>
    </citation>
    <scope>NUCLEOTIDE SEQUENCE [LARGE SCALE GENOMIC DNA]</scope>
    <source>
        <strain evidence="1 2">FT80W</strain>
    </source>
</reference>
<gene>
    <name evidence="1" type="ORF">GJ699_00330</name>
</gene>
<dbReference type="AlphaFoldDB" id="A0A6I2KT55"/>
<proteinExistence type="predicted"/>
<dbReference type="Gene3D" id="1.10.30.50">
    <property type="match status" value="1"/>
</dbReference>
<dbReference type="EMBL" id="WKJK01000001">
    <property type="protein sequence ID" value="MRW88430.1"/>
    <property type="molecule type" value="Genomic_DNA"/>
</dbReference>
<comment type="caution">
    <text evidence="1">The sequence shown here is derived from an EMBL/GenBank/DDBJ whole genome shotgun (WGS) entry which is preliminary data.</text>
</comment>
<accession>A0A6I2KT55</accession>
<dbReference type="InterPro" id="IPR003615">
    <property type="entry name" value="HNH_nuc"/>
</dbReference>
<organism evidence="1 2">
    <name type="scientific">Duganella guangzhouensis</name>
    <dbReference type="NCBI Taxonomy" id="2666084"/>
    <lineage>
        <taxon>Bacteria</taxon>
        <taxon>Pseudomonadati</taxon>
        <taxon>Pseudomonadota</taxon>
        <taxon>Betaproteobacteria</taxon>
        <taxon>Burkholderiales</taxon>
        <taxon>Oxalobacteraceae</taxon>
        <taxon>Telluria group</taxon>
        <taxon>Duganella</taxon>
    </lineage>
</organism>
<dbReference type="RefSeq" id="WP_154372011.1">
    <property type="nucleotide sequence ID" value="NZ_WKJK01000001.1"/>
</dbReference>
<protein>
    <recommendedName>
        <fullName evidence="3">HNH endonuclease</fullName>
    </recommendedName>
</protein>
<evidence type="ECO:0008006" key="3">
    <source>
        <dbReference type="Google" id="ProtNLM"/>
    </source>
</evidence>
<keyword evidence="2" id="KW-1185">Reference proteome</keyword>
<evidence type="ECO:0000313" key="2">
    <source>
        <dbReference type="Proteomes" id="UP000433309"/>
    </source>
</evidence>
<evidence type="ECO:0000313" key="1">
    <source>
        <dbReference type="EMBL" id="MRW88430.1"/>
    </source>
</evidence>
<dbReference type="CDD" id="cd00085">
    <property type="entry name" value="HNHc"/>
    <property type="match status" value="1"/>
</dbReference>
<name>A0A6I2KT55_9BURK</name>
<sequence length="200" mass="22281">MIVQIKSAAMPRRIRNMLRGLNPLKGGEWDSSSPGVAAFKETIYCQLLSIQNGNCAFCGLSLFETSRAEIEHIVPKGGKKRPAYPEYAFHRINLVLACTYCNGSSKKGQADVLRLKNVNFRDCKIAIVHPIIDDPSMHYCWVNEKQKVLIGALTRKGAYSIALFKLSATKQAEARAKQIVWEAMKKNNVALIDAILTTKI</sequence>
<dbReference type="Proteomes" id="UP000433309">
    <property type="component" value="Unassembled WGS sequence"/>
</dbReference>